<proteinExistence type="predicted"/>
<evidence type="ECO:0000313" key="3">
    <source>
        <dbReference type="EMBL" id="KAK2581840.1"/>
    </source>
</evidence>
<keyword evidence="2" id="KW-0732">Signal</keyword>
<sequence length="170" mass="19235">MTSSCLVVFLLACSNIFVLAEPEPLPAGMIYSGESFSADPESLVLLNRLKQLSERKQEIIEQERELTEEQLAIQAMLEARDQRVSQNDYSQEDAEVLPVPSAIVHHSPLGSVKRTTYMSLCHFKICNMGRKRTPKVNEKLIKVLSATDPGNLLVMQKPKQERIFSRTEFN</sequence>
<evidence type="ECO:0000313" key="4">
    <source>
        <dbReference type="Proteomes" id="UP001258017"/>
    </source>
</evidence>
<keyword evidence="1" id="KW-0175">Coiled coil</keyword>
<comment type="caution">
    <text evidence="3">The sequence shown here is derived from an EMBL/GenBank/DDBJ whole genome shotgun (WGS) entry which is preliminary data.</text>
</comment>
<dbReference type="Proteomes" id="UP001258017">
    <property type="component" value="Unassembled WGS sequence"/>
</dbReference>
<dbReference type="AlphaFoldDB" id="A0AAD9VQ07"/>
<reference evidence="3" key="1">
    <citation type="submission" date="2021-08" db="EMBL/GenBank/DDBJ databases">
        <authorList>
            <person name="Misof B."/>
            <person name="Oliver O."/>
            <person name="Podsiadlowski L."/>
            <person name="Donath A."/>
            <person name="Peters R."/>
            <person name="Mayer C."/>
            <person name="Rust J."/>
            <person name="Gunkel S."/>
            <person name="Lesny P."/>
            <person name="Martin S."/>
            <person name="Oeyen J.P."/>
            <person name="Petersen M."/>
            <person name="Panagiotis P."/>
            <person name="Wilbrandt J."/>
            <person name="Tanja T."/>
        </authorList>
    </citation>
    <scope>NUCLEOTIDE SEQUENCE</scope>
    <source>
        <strain evidence="3">GBR_01_08_01A</strain>
        <tissue evidence="3">Thorax + abdomen</tissue>
    </source>
</reference>
<feature type="coiled-coil region" evidence="1">
    <location>
        <begin position="46"/>
        <end position="79"/>
    </location>
</feature>
<name>A0AAD9VQ07_9HYME</name>
<evidence type="ECO:0000256" key="1">
    <source>
        <dbReference type="SAM" id="Coils"/>
    </source>
</evidence>
<organism evidence="3 4">
    <name type="scientific">Odynerus spinipes</name>
    <dbReference type="NCBI Taxonomy" id="1348599"/>
    <lineage>
        <taxon>Eukaryota</taxon>
        <taxon>Metazoa</taxon>
        <taxon>Ecdysozoa</taxon>
        <taxon>Arthropoda</taxon>
        <taxon>Hexapoda</taxon>
        <taxon>Insecta</taxon>
        <taxon>Pterygota</taxon>
        <taxon>Neoptera</taxon>
        <taxon>Endopterygota</taxon>
        <taxon>Hymenoptera</taxon>
        <taxon>Apocrita</taxon>
        <taxon>Aculeata</taxon>
        <taxon>Vespoidea</taxon>
        <taxon>Vespidae</taxon>
        <taxon>Eumeninae</taxon>
        <taxon>Odynerus</taxon>
    </lineage>
</organism>
<reference evidence="3" key="2">
    <citation type="journal article" date="2023" name="Commun. Biol.">
        <title>Intrasexual cuticular hydrocarbon dimorphism in a wasp sheds light on hydrocarbon biosynthesis genes in Hymenoptera.</title>
        <authorList>
            <person name="Moris V.C."/>
            <person name="Podsiadlowski L."/>
            <person name="Martin S."/>
            <person name="Oeyen J.P."/>
            <person name="Donath A."/>
            <person name="Petersen M."/>
            <person name="Wilbrandt J."/>
            <person name="Misof B."/>
            <person name="Liedtke D."/>
            <person name="Thamm M."/>
            <person name="Scheiner R."/>
            <person name="Schmitt T."/>
            <person name="Niehuis O."/>
        </authorList>
    </citation>
    <scope>NUCLEOTIDE SEQUENCE</scope>
    <source>
        <strain evidence="3">GBR_01_08_01A</strain>
    </source>
</reference>
<feature type="chain" id="PRO_5042227691" evidence="2">
    <location>
        <begin position="21"/>
        <end position="170"/>
    </location>
</feature>
<accession>A0AAD9VQ07</accession>
<dbReference type="EMBL" id="JAIFRP010000038">
    <property type="protein sequence ID" value="KAK2581840.1"/>
    <property type="molecule type" value="Genomic_DNA"/>
</dbReference>
<gene>
    <name evidence="3" type="ORF">KPH14_002306</name>
</gene>
<keyword evidence="4" id="KW-1185">Reference proteome</keyword>
<evidence type="ECO:0000256" key="2">
    <source>
        <dbReference type="SAM" id="SignalP"/>
    </source>
</evidence>
<feature type="signal peptide" evidence="2">
    <location>
        <begin position="1"/>
        <end position="20"/>
    </location>
</feature>
<protein>
    <submittedName>
        <fullName evidence="3">Uncharacterized protein</fullName>
    </submittedName>
</protein>